<accession>A0A8K1CLR4</accession>
<keyword evidence="3" id="KW-1185">Reference proteome</keyword>
<feature type="transmembrane region" description="Helical" evidence="1">
    <location>
        <begin position="254"/>
        <end position="277"/>
    </location>
</feature>
<name>A0A8K1CLR4_PYTOL</name>
<keyword evidence="1" id="KW-1133">Transmembrane helix</keyword>
<keyword evidence="1" id="KW-0472">Membrane</keyword>
<dbReference type="EMBL" id="SPLM01000037">
    <property type="protein sequence ID" value="TMW65389.1"/>
    <property type="molecule type" value="Genomic_DNA"/>
</dbReference>
<sequence length="763" mass="87322">MELNAPTSNALATEFAGKSLSLALTSPPTRQPIRKSKYAFVELSPWAFRCTWLGILALHGFCLQYFSIIARLYWYLPTSYLDVCLTFYSIGMKNTHYRLLSIVHWLFVSAHGLLVGFMVLGSLGQRRLVFYPFQDIDLAKKLGRKRKKRARQGKPSALSPRQQVQAIASKIYDAFYGRFGIFGVESPYFEVVILFRESTETILQSYQAYRMSLYVPRVWLNRFYVSLLVLNCWSTPLVLLMFKHRPMTQRLLCLLLDAVLDLFSSIGIPLILLLSYAKDYDTSYGGFDTYFWYDDVWFVNVLNEFQLLLVVSWTDLFSRIVFYIGFIGCMESIKDLLRQKPKAKRVGPTPGAVPSGPTLDALLPSINSSVDPDCIPVSRQNATDSLIIKSFASFRAQYSPWIRRLKQLIHVAFVLWGLAVMVLHLRAERHENLTQCLVQVRPWTTNKPACALLIMDCHMDDVSGLVDDITPQWDLADEATVTRILIRHCPQLHMPPKITTFPRLYAIKIYNSTVVEWGDEAALTNSHHSGFSSLLIVRTNFTDGQLPAGLLSSDFPQLLYDIEFQITNLHTLPDDLDTKWLWGSYLYFENCEFDHFPPPLSGLAPSQLSFAFNRFTSFPFEALQVKGLSYFNMAGNPISTLSKTPYENVVVTNSIVGLNLIRTNISYLPRWIDPYLKRVTTHKPLYVRDSPYCKHRNEMAVGNRSHFPEIDTMPAEELSYLMSLTAADLYALERKASCVFNDILFYPYDHEDEQYGLPQDPSP</sequence>
<feature type="transmembrane region" description="Helical" evidence="1">
    <location>
        <begin position="46"/>
        <end position="66"/>
    </location>
</feature>
<protein>
    <submittedName>
        <fullName evidence="2">Uncharacterized protein</fullName>
    </submittedName>
</protein>
<evidence type="ECO:0000313" key="2">
    <source>
        <dbReference type="EMBL" id="TMW65389.1"/>
    </source>
</evidence>
<proteinExistence type="predicted"/>
<dbReference type="AlphaFoldDB" id="A0A8K1CLR4"/>
<organism evidence="2 3">
    <name type="scientific">Pythium oligandrum</name>
    <name type="common">Mycoparasitic fungus</name>
    <dbReference type="NCBI Taxonomy" id="41045"/>
    <lineage>
        <taxon>Eukaryota</taxon>
        <taxon>Sar</taxon>
        <taxon>Stramenopiles</taxon>
        <taxon>Oomycota</taxon>
        <taxon>Peronosporomycetes</taxon>
        <taxon>Pythiales</taxon>
        <taxon>Pythiaceae</taxon>
        <taxon>Pythium</taxon>
    </lineage>
</organism>
<evidence type="ECO:0000256" key="1">
    <source>
        <dbReference type="SAM" id="Phobius"/>
    </source>
</evidence>
<feature type="transmembrane region" description="Helical" evidence="1">
    <location>
        <begin position="223"/>
        <end position="242"/>
    </location>
</feature>
<dbReference type="Proteomes" id="UP000794436">
    <property type="component" value="Unassembled WGS sequence"/>
</dbReference>
<gene>
    <name evidence="2" type="ORF">Poli38472_008031</name>
</gene>
<dbReference type="Gene3D" id="3.80.10.10">
    <property type="entry name" value="Ribonuclease Inhibitor"/>
    <property type="match status" value="1"/>
</dbReference>
<feature type="transmembrane region" description="Helical" evidence="1">
    <location>
        <begin position="408"/>
        <end position="427"/>
    </location>
</feature>
<comment type="caution">
    <text evidence="2">The sequence shown here is derived from an EMBL/GenBank/DDBJ whole genome shotgun (WGS) entry which is preliminary data.</text>
</comment>
<dbReference type="InterPro" id="IPR032675">
    <property type="entry name" value="LRR_dom_sf"/>
</dbReference>
<dbReference type="OrthoDB" id="91923at2759"/>
<dbReference type="SUPFAM" id="SSF52058">
    <property type="entry name" value="L domain-like"/>
    <property type="match status" value="1"/>
</dbReference>
<evidence type="ECO:0000313" key="3">
    <source>
        <dbReference type="Proteomes" id="UP000794436"/>
    </source>
</evidence>
<keyword evidence="1" id="KW-0812">Transmembrane</keyword>
<feature type="transmembrane region" description="Helical" evidence="1">
    <location>
        <begin position="102"/>
        <end position="123"/>
    </location>
</feature>
<reference evidence="2" key="1">
    <citation type="submission" date="2019-03" db="EMBL/GenBank/DDBJ databases">
        <title>Long read genome sequence of the mycoparasitic Pythium oligandrum ATCC 38472 isolated from sugarbeet rhizosphere.</title>
        <authorList>
            <person name="Gaulin E."/>
        </authorList>
    </citation>
    <scope>NUCLEOTIDE SEQUENCE</scope>
    <source>
        <strain evidence="2">ATCC 38472_TT</strain>
    </source>
</reference>